<dbReference type="RefSeq" id="XP_067713636.1">
    <property type="nucleotide sequence ID" value="XM_067857535.1"/>
</dbReference>
<reference evidence="1 2" key="1">
    <citation type="submission" date="2021-06" db="EMBL/GenBank/DDBJ databases">
        <title>Genome sequence of Babesia caballi.</title>
        <authorList>
            <person name="Yamagishi J."/>
            <person name="Kidaka T."/>
            <person name="Ochi A."/>
        </authorList>
    </citation>
    <scope>NUCLEOTIDE SEQUENCE [LARGE SCALE GENOMIC DNA]</scope>
    <source>
        <strain evidence="1">USDA-D6B2</strain>
    </source>
</reference>
<protein>
    <submittedName>
        <fullName evidence="1">Coenzyme A transferase</fullName>
    </submittedName>
</protein>
<dbReference type="AlphaFoldDB" id="A0AAV4LP54"/>
<accession>A0AAV4LP54</accession>
<keyword evidence="1" id="KW-0808">Transferase</keyword>
<name>A0AAV4LP54_BABCB</name>
<dbReference type="GO" id="GO:0016740">
    <property type="term" value="F:transferase activity"/>
    <property type="evidence" value="ECO:0007669"/>
    <property type="project" value="UniProtKB-KW"/>
</dbReference>
<keyword evidence="2" id="KW-1185">Reference proteome</keyword>
<evidence type="ECO:0000313" key="1">
    <source>
        <dbReference type="EMBL" id="GIX61565.1"/>
    </source>
</evidence>
<sequence>MQPPALDVPVRGGHRVESEELDELGEKVLAARNDVVGVVGEALFHAVYVGPVRSGELGGLVGVGGVGEVLVTFDESLVGLLLSNGEGDGVLPGRHVNGHDVLHAEDEPQQPLVPKALPLDIVERYGEGVAARAPGRKSAKPVKLQPLVAGGLVGDVGEVLPQQRFERRQGALEAVDVAAVAEVRVEAQSHAEAEEVEVVPPEVGRQVEEEGVREGLEVEDVNLLGRLLNLVCEVCRF</sequence>
<dbReference type="Proteomes" id="UP001497744">
    <property type="component" value="Unassembled WGS sequence"/>
</dbReference>
<organism evidence="1 2">
    <name type="scientific">Babesia caballi</name>
    <dbReference type="NCBI Taxonomy" id="5871"/>
    <lineage>
        <taxon>Eukaryota</taxon>
        <taxon>Sar</taxon>
        <taxon>Alveolata</taxon>
        <taxon>Apicomplexa</taxon>
        <taxon>Aconoidasida</taxon>
        <taxon>Piroplasmida</taxon>
        <taxon>Babesiidae</taxon>
        <taxon>Babesia</taxon>
    </lineage>
</organism>
<comment type="caution">
    <text evidence="1">The sequence shown here is derived from an EMBL/GenBank/DDBJ whole genome shotgun (WGS) entry which is preliminary data.</text>
</comment>
<gene>
    <name evidence="1" type="ORF">BcabD6B2_10000</name>
</gene>
<dbReference type="GeneID" id="94193048"/>
<proteinExistence type="predicted"/>
<evidence type="ECO:0000313" key="2">
    <source>
        <dbReference type="Proteomes" id="UP001497744"/>
    </source>
</evidence>
<dbReference type="EMBL" id="BPLF01000001">
    <property type="protein sequence ID" value="GIX61565.1"/>
    <property type="molecule type" value="Genomic_DNA"/>
</dbReference>